<dbReference type="Proteomes" id="UP001056120">
    <property type="component" value="Linkage Group LG07"/>
</dbReference>
<protein>
    <submittedName>
        <fullName evidence="1">Uncharacterized protein</fullName>
    </submittedName>
</protein>
<accession>A0ACB9ISN3</accession>
<keyword evidence="2" id="KW-1185">Reference proteome</keyword>
<reference evidence="1 2" key="2">
    <citation type="journal article" date="2022" name="Mol. Ecol. Resour.">
        <title>The genomes of chicory, endive, great burdock and yacon provide insights into Asteraceae paleo-polyploidization history and plant inulin production.</title>
        <authorList>
            <person name="Fan W."/>
            <person name="Wang S."/>
            <person name="Wang H."/>
            <person name="Wang A."/>
            <person name="Jiang F."/>
            <person name="Liu H."/>
            <person name="Zhao H."/>
            <person name="Xu D."/>
            <person name="Zhang Y."/>
        </authorList>
    </citation>
    <scope>NUCLEOTIDE SEQUENCE [LARGE SCALE GENOMIC DNA]</scope>
    <source>
        <strain evidence="2">cv. Yunnan</strain>
        <tissue evidence="1">Leaves</tissue>
    </source>
</reference>
<comment type="caution">
    <text evidence="1">The sequence shown here is derived from an EMBL/GenBank/DDBJ whole genome shotgun (WGS) entry which is preliminary data.</text>
</comment>
<dbReference type="EMBL" id="CM042024">
    <property type="protein sequence ID" value="KAI3811284.1"/>
    <property type="molecule type" value="Genomic_DNA"/>
</dbReference>
<proteinExistence type="predicted"/>
<name>A0ACB9ISN3_9ASTR</name>
<gene>
    <name evidence="1" type="ORF">L1987_21005</name>
</gene>
<reference evidence="2" key="1">
    <citation type="journal article" date="2022" name="Mol. Ecol. Resour.">
        <title>The genomes of chicory, endive, great burdock and yacon provide insights into Asteraceae palaeo-polyploidization history and plant inulin production.</title>
        <authorList>
            <person name="Fan W."/>
            <person name="Wang S."/>
            <person name="Wang H."/>
            <person name="Wang A."/>
            <person name="Jiang F."/>
            <person name="Liu H."/>
            <person name="Zhao H."/>
            <person name="Xu D."/>
            <person name="Zhang Y."/>
        </authorList>
    </citation>
    <scope>NUCLEOTIDE SEQUENCE [LARGE SCALE GENOMIC DNA]</scope>
    <source>
        <strain evidence="2">cv. Yunnan</strain>
    </source>
</reference>
<evidence type="ECO:0000313" key="2">
    <source>
        <dbReference type="Proteomes" id="UP001056120"/>
    </source>
</evidence>
<sequence>MEEFPCTNEILNPLTQDNSPDEADGSPVFDDTVDVLFGNSPLRYVGFDREVLPSLVEGPHPRTLKVKPIDQHSFRYIEQSQCKEAVSKNRKQLIPKFPCTNEILNPLTEDNSPDEADGSPVFDDTVDVLFGNSPLRYVGFDREEFPCTNEILNPLTEDNSPDEADGSPVFDDSVDVLFGNSPLRYVGFDREVLPSLVEGPHPRTLKVKPIDQHSFRYIEQSQRKEAVSKNRKQLNSKDNSPDEADGSPVFDDTVDVFFGNSPLRYVGFDREDEADGSPVFDDTVDVLFGNSPLRYVGFDREEFPCTNEILNPLTEDNSPDEADGSPVFDDTVDVLFGNSPLRYVGFDREGPHPRTLKVKPIDQHSFRYIEQSQRKEAVSKNRKQLIPKFPCTNEILNPLTQDNSPDEADGSPVFDDTVDVLFGNSPLRYVGFDREEFPCTNEILNPLTEDNSPDEADGSPVFDDTVDVLFGNSPLRYVGFDREVLPSLVEGPHPRTLKVKPIDQHSFRYIEQSQRKEAVSKNRKQLIPKFPCTNEILNPLTEDNSPDEADGSPVFDDTVDVFFGNSPLCYVGFDREDEADGSPVFDDTVDVLFGNSPLRYVGFDREVYYGKNHHYLSPVLPSLVEGPHPRTLKVKPIDQHSFRYIEQSQRKEAVSKNRKQLIPKFPCTNEILNPLTQDKSPDEADGSPVFDDTVDVLFGNSPLRYVGFDREEFPCTNEILNPLTEDNSPDEADGSPVFDDTVDVLFGNSPLRYVGFDREEGPHPRTLKVKPIDQHSFRYIEQSQRKEAVSKNRKQLIPKFPCTNEILNPLTQDKSPDEADGSPVFDDTVDVLFGNSPLRYVGFDREEFPCTNEILNPLTEDNSPDEADGSPVFDDTVDVLFGNSPLRYVGFDREEGPHPRTLKVKPIDQHSFRYIEQSQRKEAVSKNRKQLIPKFTCTNEILNPLTQDNSPDEADGSPVFDDTVDVLFGNSPLRYVGFDREDNSPDEADGSPVFDDTVDVLFGNSPLRYVGFDREEGPHPRTLKVKPIDQHSFRYIEQSQRKEAVSKNRKQLIAKFTCTNEILNPLTEDNSPDEADGSPVFDDTVDVFFGNSPLRYVGFDREDEADGSPVFDDTVDVLFGNSPLRYVGFDREGSVLFHVFSL</sequence>
<organism evidence="1 2">
    <name type="scientific">Smallanthus sonchifolius</name>
    <dbReference type="NCBI Taxonomy" id="185202"/>
    <lineage>
        <taxon>Eukaryota</taxon>
        <taxon>Viridiplantae</taxon>
        <taxon>Streptophyta</taxon>
        <taxon>Embryophyta</taxon>
        <taxon>Tracheophyta</taxon>
        <taxon>Spermatophyta</taxon>
        <taxon>Magnoliopsida</taxon>
        <taxon>eudicotyledons</taxon>
        <taxon>Gunneridae</taxon>
        <taxon>Pentapetalae</taxon>
        <taxon>asterids</taxon>
        <taxon>campanulids</taxon>
        <taxon>Asterales</taxon>
        <taxon>Asteraceae</taxon>
        <taxon>Asteroideae</taxon>
        <taxon>Heliantheae alliance</taxon>
        <taxon>Millerieae</taxon>
        <taxon>Smallanthus</taxon>
    </lineage>
</organism>
<evidence type="ECO:0000313" key="1">
    <source>
        <dbReference type="EMBL" id="KAI3811284.1"/>
    </source>
</evidence>